<reference evidence="2 3" key="1">
    <citation type="journal article" date="2020" name="Biotechnol. Biofuels">
        <title>New insights from the biogas microbiome by comprehensive genome-resolved metagenomics of nearly 1600 species originating from multiple anaerobic digesters.</title>
        <authorList>
            <person name="Campanaro S."/>
            <person name="Treu L."/>
            <person name="Rodriguez-R L.M."/>
            <person name="Kovalovszki A."/>
            <person name="Ziels R.M."/>
            <person name="Maus I."/>
            <person name="Zhu X."/>
            <person name="Kougias P.G."/>
            <person name="Basile A."/>
            <person name="Luo G."/>
            <person name="Schluter A."/>
            <person name="Konstantinidis K.T."/>
            <person name="Angelidaki I."/>
        </authorList>
    </citation>
    <scope>NUCLEOTIDE SEQUENCE [LARGE SCALE GENOMIC DNA]</scope>
    <source>
        <strain evidence="2">AS04akNAM_66</strain>
    </source>
</reference>
<evidence type="ECO:0000256" key="1">
    <source>
        <dbReference type="SAM" id="MobiDB-lite"/>
    </source>
</evidence>
<dbReference type="EMBL" id="DUMN01000062">
    <property type="protein sequence ID" value="HHV66399.1"/>
    <property type="molecule type" value="Genomic_DNA"/>
</dbReference>
<comment type="caution">
    <text evidence="2">The sequence shown here is derived from an EMBL/GenBank/DDBJ whole genome shotgun (WGS) entry which is preliminary data.</text>
</comment>
<name>A0A7V6P8L1_9HYPH</name>
<evidence type="ECO:0000313" key="2">
    <source>
        <dbReference type="EMBL" id="HHV66399.1"/>
    </source>
</evidence>
<dbReference type="AlphaFoldDB" id="A0A7V6P8L1"/>
<sequence>MTEQSKPDAQSSEMSDEEREKLRKAYREAVRNCWKDGSAAQPKKGRKQ</sequence>
<feature type="compositionally biased region" description="Polar residues" evidence="1">
    <location>
        <begin position="1"/>
        <end position="13"/>
    </location>
</feature>
<dbReference type="Proteomes" id="UP000551563">
    <property type="component" value="Unassembled WGS sequence"/>
</dbReference>
<protein>
    <submittedName>
        <fullName evidence="2">Uncharacterized protein</fullName>
    </submittedName>
</protein>
<accession>A0A7V6P8L1</accession>
<evidence type="ECO:0000313" key="3">
    <source>
        <dbReference type="Proteomes" id="UP000551563"/>
    </source>
</evidence>
<proteinExistence type="predicted"/>
<organism evidence="2 3">
    <name type="scientific">Brucella intermedia</name>
    <dbReference type="NCBI Taxonomy" id="94625"/>
    <lineage>
        <taxon>Bacteria</taxon>
        <taxon>Pseudomonadati</taxon>
        <taxon>Pseudomonadota</taxon>
        <taxon>Alphaproteobacteria</taxon>
        <taxon>Hyphomicrobiales</taxon>
        <taxon>Brucellaceae</taxon>
        <taxon>Brucella/Ochrobactrum group</taxon>
        <taxon>Brucella</taxon>
    </lineage>
</organism>
<gene>
    <name evidence="2" type="ORF">GXX48_01930</name>
</gene>
<feature type="region of interest" description="Disordered" evidence="1">
    <location>
        <begin position="1"/>
        <end position="24"/>
    </location>
</feature>